<keyword evidence="12" id="KW-1185">Reference proteome</keyword>
<dbReference type="InterPro" id="IPR031468">
    <property type="entry name" value="SMP_LBD"/>
</dbReference>
<reference evidence="11" key="1">
    <citation type="submission" date="2023-12" db="EMBL/GenBank/DDBJ databases">
        <title>Genome assembly of Anisodus tanguticus.</title>
        <authorList>
            <person name="Wang Y.-J."/>
        </authorList>
    </citation>
    <scope>NUCLEOTIDE SEQUENCE</scope>
    <source>
        <strain evidence="11">KB-2021</strain>
        <tissue evidence="11">Leaf</tissue>
    </source>
</reference>
<feature type="compositionally biased region" description="Polar residues" evidence="9">
    <location>
        <begin position="679"/>
        <end position="692"/>
    </location>
</feature>
<evidence type="ECO:0000256" key="2">
    <source>
        <dbReference type="ARBA" id="ARBA00022448"/>
    </source>
</evidence>
<evidence type="ECO:0000256" key="1">
    <source>
        <dbReference type="ARBA" id="ARBA00004586"/>
    </source>
</evidence>
<feature type="region of interest" description="Disordered" evidence="9">
    <location>
        <begin position="290"/>
        <end position="329"/>
    </location>
</feature>
<evidence type="ECO:0000313" key="11">
    <source>
        <dbReference type="EMBL" id="KAK4370781.1"/>
    </source>
</evidence>
<feature type="domain" description="SMP-LTD" evidence="10">
    <location>
        <begin position="389"/>
        <end position="652"/>
    </location>
</feature>
<gene>
    <name evidence="11" type="ORF">RND71_010256</name>
</gene>
<evidence type="ECO:0000256" key="6">
    <source>
        <dbReference type="ARBA" id="ARBA00023055"/>
    </source>
</evidence>
<comment type="subcellular location">
    <subcellularLocation>
        <location evidence="1">Endoplasmic reticulum membrane</location>
    </subcellularLocation>
</comment>
<evidence type="ECO:0000259" key="10">
    <source>
        <dbReference type="PROSITE" id="PS51847"/>
    </source>
</evidence>
<evidence type="ECO:0000256" key="3">
    <source>
        <dbReference type="ARBA" id="ARBA00022692"/>
    </source>
</evidence>
<comment type="caution">
    <text evidence="11">The sequence shown here is derived from an EMBL/GenBank/DDBJ whole genome shotgun (WGS) entry which is preliminary data.</text>
</comment>
<evidence type="ECO:0000256" key="9">
    <source>
        <dbReference type="SAM" id="MobiDB-lite"/>
    </source>
</evidence>
<feature type="region of interest" description="Disordered" evidence="9">
    <location>
        <begin position="247"/>
        <end position="274"/>
    </location>
</feature>
<dbReference type="GO" id="GO:0005789">
    <property type="term" value="C:endoplasmic reticulum membrane"/>
    <property type="evidence" value="ECO:0007669"/>
    <property type="project" value="UniProtKB-SubCell"/>
</dbReference>
<keyword evidence="6" id="KW-0445">Lipid transport</keyword>
<protein>
    <recommendedName>
        <fullName evidence="10">SMP-LTD domain-containing protein</fullName>
    </recommendedName>
</protein>
<dbReference type="PROSITE" id="PS51847">
    <property type="entry name" value="SMP"/>
    <property type="match status" value="1"/>
</dbReference>
<dbReference type="GO" id="GO:0008289">
    <property type="term" value="F:lipid binding"/>
    <property type="evidence" value="ECO:0007669"/>
    <property type="project" value="UniProtKB-KW"/>
</dbReference>
<evidence type="ECO:0000256" key="8">
    <source>
        <dbReference type="ARBA" id="ARBA00023136"/>
    </source>
</evidence>
<keyword evidence="5" id="KW-1133">Transmembrane helix</keyword>
<evidence type="ECO:0000256" key="5">
    <source>
        <dbReference type="ARBA" id="ARBA00022989"/>
    </source>
</evidence>
<feature type="compositionally biased region" description="Polar residues" evidence="9">
    <location>
        <begin position="540"/>
        <end position="549"/>
    </location>
</feature>
<dbReference type="GO" id="GO:0006869">
    <property type="term" value="P:lipid transport"/>
    <property type="evidence" value="ECO:0007669"/>
    <property type="project" value="UniProtKB-KW"/>
</dbReference>
<sequence>MMLLLFILFVLGAVTVLAVEAVAVVLLIRWLNRRVAREAGKEKPDGSPGDFDFLLYQKQGIVWVLESERIPKSLPVDKALTQQKVKKEILEVTPTQKFAQIKDHHLVLKESDGSHVKIPLKGCMIAAVSASSLSSRKWAKRYPIKIESNASTLYKGSRILYIYLDTCWEKEAWCKSLRLASCEDKEKLKWFAKLNVEFQNYLVSLNAGYPSFMKPYSSVGIDLGDKSSKLDGSSKVRQFLKKLAKKASKTVPENKGSSISTSDHEERKMSERAQSFQDLPFAGGGVKLAPTRKPLDCSTKDVVVPSSTSTSTGSGSQSQMSVTSDADSDDRIFGDEGTLCWNLLISRLFFDAKRNDQMKTSLQARIQLQVFESEMDLVPYCCCSVLEVGSGMVDFLLCLCKLSWQEICSVFYLKLRRLRTLSDIRIPSYIGEVTCTAVNIGNLPPYIRAMRVLPSDMNEFWAFEIDLQYSGGAILDVETRVAIQDLDLPEGDEPEIESSDHDVKYDLLEGAERFGKQKHSEVDVDKKTDQTKEGEFSDGMRSSNSTTSVSPQVSKWKSIFNSVAKQVSQVPLSLGIRVASIQGTMRLYIKPPPSDQIWFGFTSMPDIDFHLDSSVGEHKISNVHLSLFLINRFKSAIRETLVLPNCESVCIPCMLAEKDDWVPQQVAPFIWRNREAAGNNDNRQEAPSSQPVDPTRVTEVDRGGTNGNAESKTENPGKIGWTTQQSKSLDPHALLSVPMHSPDRSTTSNAKSKQEKTRKAGWSALQSKSLDPHACLSVPIAQPSTNNQPLEELKAPLLTHEEQQEGHLRSIEENIECKSPSRQLVLHEEKNQINGEDDTKSTRIGKKARMLGLGKKMGEKLEERARHIEEKGRNLVERMRVNSEKKGTL</sequence>
<keyword evidence="4" id="KW-0256">Endoplasmic reticulum</keyword>
<dbReference type="PANTHER" id="PTHR13466">
    <property type="entry name" value="TEX2 PROTEIN-RELATED"/>
    <property type="match status" value="1"/>
</dbReference>
<feature type="compositionally biased region" description="Basic and acidic residues" evidence="9">
    <location>
        <begin position="516"/>
        <end position="535"/>
    </location>
</feature>
<dbReference type="Pfam" id="PF23065">
    <property type="entry name" value="PH_SMPa"/>
    <property type="match status" value="1"/>
</dbReference>
<feature type="region of interest" description="Disordered" evidence="9">
    <location>
        <begin position="516"/>
        <end position="549"/>
    </location>
</feature>
<organism evidence="11 12">
    <name type="scientific">Anisodus tanguticus</name>
    <dbReference type="NCBI Taxonomy" id="243964"/>
    <lineage>
        <taxon>Eukaryota</taxon>
        <taxon>Viridiplantae</taxon>
        <taxon>Streptophyta</taxon>
        <taxon>Embryophyta</taxon>
        <taxon>Tracheophyta</taxon>
        <taxon>Spermatophyta</taxon>
        <taxon>Magnoliopsida</taxon>
        <taxon>eudicotyledons</taxon>
        <taxon>Gunneridae</taxon>
        <taxon>Pentapetalae</taxon>
        <taxon>asterids</taxon>
        <taxon>lamiids</taxon>
        <taxon>Solanales</taxon>
        <taxon>Solanaceae</taxon>
        <taxon>Solanoideae</taxon>
        <taxon>Hyoscyameae</taxon>
        <taxon>Anisodus</taxon>
    </lineage>
</organism>
<keyword evidence="3" id="KW-0812">Transmembrane</keyword>
<dbReference type="AlphaFoldDB" id="A0AAE1VNN0"/>
<evidence type="ECO:0000313" key="12">
    <source>
        <dbReference type="Proteomes" id="UP001291623"/>
    </source>
</evidence>
<accession>A0AAE1VNN0</accession>
<dbReference type="PANTHER" id="PTHR13466:SF21">
    <property type="entry name" value="TESTIS-EXPRESSED SEQUENCE 2 PROTEIN-LIKE ISOFORM X1"/>
    <property type="match status" value="1"/>
</dbReference>
<evidence type="ECO:0000256" key="7">
    <source>
        <dbReference type="ARBA" id="ARBA00023121"/>
    </source>
</evidence>
<feature type="region of interest" description="Disordered" evidence="9">
    <location>
        <begin position="678"/>
        <end position="765"/>
    </location>
</feature>
<feature type="compositionally biased region" description="Low complexity" evidence="9">
    <location>
        <begin position="302"/>
        <end position="324"/>
    </location>
</feature>
<dbReference type="CDD" id="cd21675">
    <property type="entry name" value="SMP_TEX2"/>
    <property type="match status" value="1"/>
</dbReference>
<keyword evidence="7" id="KW-0446">Lipid-binding</keyword>
<dbReference type="InterPro" id="IPR057080">
    <property type="entry name" value="PH_SMPa"/>
</dbReference>
<proteinExistence type="predicted"/>
<dbReference type="EMBL" id="JAVYJV010000005">
    <property type="protein sequence ID" value="KAK4370781.1"/>
    <property type="molecule type" value="Genomic_DNA"/>
</dbReference>
<name>A0AAE1VNN0_9SOLA</name>
<keyword evidence="2" id="KW-0813">Transport</keyword>
<dbReference type="Proteomes" id="UP001291623">
    <property type="component" value="Unassembled WGS sequence"/>
</dbReference>
<feature type="compositionally biased region" description="Basic and acidic residues" evidence="9">
    <location>
        <begin position="262"/>
        <end position="271"/>
    </location>
</feature>
<keyword evidence="8" id="KW-0472">Membrane</keyword>
<evidence type="ECO:0000256" key="4">
    <source>
        <dbReference type="ARBA" id="ARBA00022824"/>
    </source>
</evidence>